<proteinExistence type="predicted"/>
<reference evidence="2" key="1">
    <citation type="submission" date="2016-06" db="EMBL/GenBank/DDBJ databases">
        <authorList>
            <person name="Varghese N."/>
            <person name="Submissions Spin"/>
        </authorList>
    </citation>
    <scope>NUCLEOTIDE SEQUENCE [LARGE SCALE GENOMIC DNA]</scope>
    <source>
        <strain evidence="2">DSM 44875</strain>
    </source>
</reference>
<gene>
    <name evidence="1" type="ORF">GA0070607_5484</name>
</gene>
<name>A0A1C4XM05_9ACTN</name>
<organism evidence="1 2">
    <name type="scientific">Micromonospora coriariae</name>
    <dbReference type="NCBI Taxonomy" id="285665"/>
    <lineage>
        <taxon>Bacteria</taxon>
        <taxon>Bacillati</taxon>
        <taxon>Actinomycetota</taxon>
        <taxon>Actinomycetes</taxon>
        <taxon>Micromonosporales</taxon>
        <taxon>Micromonosporaceae</taxon>
        <taxon>Micromonospora</taxon>
    </lineage>
</organism>
<evidence type="ECO:0000313" key="1">
    <source>
        <dbReference type="EMBL" id="SCF09559.1"/>
    </source>
</evidence>
<dbReference type="RefSeq" id="WP_157743279.1">
    <property type="nucleotide sequence ID" value="NZ_LT607412.1"/>
</dbReference>
<accession>A0A1C4XM05</accession>
<dbReference type="Proteomes" id="UP000198243">
    <property type="component" value="Chromosome I"/>
</dbReference>
<dbReference type="EMBL" id="LT607412">
    <property type="protein sequence ID" value="SCF09559.1"/>
    <property type="molecule type" value="Genomic_DNA"/>
</dbReference>
<dbReference type="OrthoDB" id="3346053at2"/>
<sequence length="253" mass="27747">MAKHDRESLANRFDAAWKALESELKHRWRERTGGGSGQQTAFSMLTWARDQKLLTTDQERFLDRCRSVRNAYAHVSFEGYSGPIASPPREIVERLEKILGGLRHPQTVGEIATKASTCLPTTQLREALQTMHRGDFSQLPYQDAQRGWLLVTREQVGRWAEAKAEADGMVLLDLSAAVSELADHPEVGPVRPSQLDASATLASAVAALESALHRPDDADGGYPLVLVTGKGAGAPVQVLAVDDLPRAYRELGR</sequence>
<evidence type="ECO:0000313" key="2">
    <source>
        <dbReference type="Proteomes" id="UP000198243"/>
    </source>
</evidence>
<keyword evidence="2" id="KW-1185">Reference proteome</keyword>
<dbReference type="AlphaFoldDB" id="A0A1C4XM05"/>
<protein>
    <submittedName>
        <fullName evidence="1">Uncharacterized protein</fullName>
    </submittedName>
</protein>